<keyword evidence="2" id="KW-1185">Reference proteome</keyword>
<sequence length="55" mass="6483">MRGLAELRAAQRAKAGGAARARDRWDAPIVVVQRGSWQRKVWQRLFKRRVRRNLI</sequence>
<dbReference type="RefSeq" id="WP_246440784.1">
    <property type="nucleotide sequence ID" value="NZ_JACHJN010000008.1"/>
</dbReference>
<evidence type="ECO:0000313" key="2">
    <source>
        <dbReference type="Proteomes" id="UP000547510"/>
    </source>
</evidence>
<accession>A0A841CQT4</accession>
<organism evidence="1 2">
    <name type="scientific">Saccharothrix tamanrassetensis</name>
    <dbReference type="NCBI Taxonomy" id="1051531"/>
    <lineage>
        <taxon>Bacteria</taxon>
        <taxon>Bacillati</taxon>
        <taxon>Actinomycetota</taxon>
        <taxon>Actinomycetes</taxon>
        <taxon>Pseudonocardiales</taxon>
        <taxon>Pseudonocardiaceae</taxon>
        <taxon>Saccharothrix</taxon>
    </lineage>
</organism>
<gene>
    <name evidence="1" type="ORF">FHS29_004963</name>
</gene>
<dbReference type="Proteomes" id="UP000547510">
    <property type="component" value="Unassembled WGS sequence"/>
</dbReference>
<dbReference type="AlphaFoldDB" id="A0A841CQT4"/>
<proteinExistence type="predicted"/>
<comment type="caution">
    <text evidence="1">The sequence shown here is derived from an EMBL/GenBank/DDBJ whole genome shotgun (WGS) entry which is preliminary data.</text>
</comment>
<reference evidence="1 2" key="1">
    <citation type="submission" date="2020-08" db="EMBL/GenBank/DDBJ databases">
        <title>Genomic Encyclopedia of Type Strains, Phase III (KMG-III): the genomes of soil and plant-associated and newly described type strains.</title>
        <authorList>
            <person name="Whitman W."/>
        </authorList>
    </citation>
    <scope>NUCLEOTIDE SEQUENCE [LARGE SCALE GENOMIC DNA]</scope>
    <source>
        <strain evidence="1 2">CECT 8640</strain>
    </source>
</reference>
<dbReference type="EMBL" id="JACHJN010000008">
    <property type="protein sequence ID" value="MBB5958355.1"/>
    <property type="molecule type" value="Genomic_DNA"/>
</dbReference>
<evidence type="ECO:0000313" key="1">
    <source>
        <dbReference type="EMBL" id="MBB5958355.1"/>
    </source>
</evidence>
<name>A0A841CQT4_9PSEU</name>
<protein>
    <submittedName>
        <fullName evidence="1">Uncharacterized protein</fullName>
    </submittedName>
</protein>